<dbReference type="GO" id="GO:0051016">
    <property type="term" value="P:barbed-end actin filament capping"/>
    <property type="evidence" value="ECO:0007669"/>
    <property type="project" value="TreeGrafter"/>
</dbReference>
<evidence type="ECO:0000259" key="3">
    <source>
        <dbReference type="Pfam" id="PF00626"/>
    </source>
</evidence>
<dbReference type="GO" id="GO:0015629">
    <property type="term" value="C:actin cytoskeleton"/>
    <property type="evidence" value="ECO:0007669"/>
    <property type="project" value="TreeGrafter"/>
</dbReference>
<reference evidence="4 5" key="1">
    <citation type="journal article" date="2019" name="Sci. Rep.">
        <title>Comparative genomics of chytrid fungi reveal insights into the obligate biotrophic and pathogenic lifestyle of Synchytrium endobioticum.</title>
        <authorList>
            <person name="van de Vossenberg B.T.L.H."/>
            <person name="Warris S."/>
            <person name="Nguyen H.D.T."/>
            <person name="van Gent-Pelzer M.P.E."/>
            <person name="Joly D.L."/>
            <person name="van de Geest H.C."/>
            <person name="Bonants P.J.M."/>
            <person name="Smith D.S."/>
            <person name="Levesque C.A."/>
            <person name="van der Lee T.A.J."/>
        </authorList>
    </citation>
    <scope>NUCLEOTIDE SEQUENCE [LARGE SCALE GENOMIC DNA]</scope>
    <source>
        <strain evidence="4 5">CBS 675.73</strain>
    </source>
</reference>
<dbReference type="PANTHER" id="PTHR11977:SF51">
    <property type="entry name" value="PROTEIN FLIGHTLESS-1 HOMOLOG"/>
    <property type="match status" value="1"/>
</dbReference>
<protein>
    <recommendedName>
        <fullName evidence="3">Gelsolin-like domain-containing protein</fullName>
    </recommendedName>
</protein>
<evidence type="ECO:0000313" key="5">
    <source>
        <dbReference type="Proteomes" id="UP000320333"/>
    </source>
</evidence>
<dbReference type="GO" id="GO:0051015">
    <property type="term" value="F:actin filament binding"/>
    <property type="evidence" value="ECO:0007669"/>
    <property type="project" value="InterPro"/>
</dbReference>
<evidence type="ECO:0000313" key="4">
    <source>
        <dbReference type="EMBL" id="TPX75208.1"/>
    </source>
</evidence>
<feature type="region of interest" description="Disordered" evidence="2">
    <location>
        <begin position="1"/>
        <end position="71"/>
    </location>
</feature>
<comment type="caution">
    <text evidence="4">The sequence shown here is derived from an EMBL/GenBank/DDBJ whole genome shotgun (WGS) entry which is preliminary data.</text>
</comment>
<dbReference type="InterPro" id="IPR029006">
    <property type="entry name" value="ADF-H/Gelsolin-like_dom_sf"/>
</dbReference>
<gene>
    <name evidence="4" type="ORF">CcCBS67573_g03526</name>
</gene>
<accession>A0A507FIJ7</accession>
<evidence type="ECO:0000256" key="1">
    <source>
        <dbReference type="ARBA" id="ARBA00022737"/>
    </source>
</evidence>
<feature type="compositionally biased region" description="Polar residues" evidence="2">
    <location>
        <begin position="322"/>
        <end position="332"/>
    </location>
</feature>
<dbReference type="PRINTS" id="PR00597">
    <property type="entry name" value="GELSOLIN"/>
</dbReference>
<organism evidence="4 5">
    <name type="scientific">Chytriomyces confervae</name>
    <dbReference type="NCBI Taxonomy" id="246404"/>
    <lineage>
        <taxon>Eukaryota</taxon>
        <taxon>Fungi</taxon>
        <taxon>Fungi incertae sedis</taxon>
        <taxon>Chytridiomycota</taxon>
        <taxon>Chytridiomycota incertae sedis</taxon>
        <taxon>Chytridiomycetes</taxon>
        <taxon>Chytridiales</taxon>
        <taxon>Chytriomycetaceae</taxon>
        <taxon>Chytriomyces</taxon>
    </lineage>
</organism>
<keyword evidence="5" id="KW-1185">Reference proteome</keyword>
<sequence length="1296" mass="141463">MQTQPLATEQSRKDHTRTNSNASATSASAKGNSFAGFRSPLIGQRKDRRSTLQVVNTSDGESDSSTNNSNVADVGAWVEGQPEDSRTAGPEAVEGGNHSHEHSKIHARILASRSSAIGSLARRISLFSATLFANPNASEQPPMPPAAAQSDTPEKLETRIFSSSDDSIPADSNETLAPNSATSLLVSLTRSLSSSGVGAVKHQSKASDRHRAMSHGTYLDSKKPSPTIENHEFYFADFSNKMTVAAPAPSVSLPLSEADIASIHSPNGAEKTRKKFAHYGSVFIDALSKIKTAAAAASLSGGSADVTLTVINTEEESEDRSSSGPRLQSRVSTSSIKITLPIENPIRIASISHKHGGVRHTSAPQISSVDVSDMFPEISDGQLGEGIVIFRIDNMRPEILDEEEHGHFCVADCYVIVSTACDDPHLRHNTTVEGLPDEMSADHLVHSIWIWIGASAEPDKRFCAAMFAVGVKNMLGVGANVKRQAEGEESQEFLDLFENRIEYHDASLAAESGLFVPEKKLHPLRLYCVHGKTAHLRMTLVNPSRSSLDSEGVFLVDYGFKILQWNGRLCNPAIKTKCRILAQVINSTDRLGKAVVSEIDEDTEDGELDSILPRDDDGGDGCRAANLEALEWICTVYKVPNEGEPNDIHDMVVAKEVGTYGFTRRMLQPNECLVLDGGSEIFLWIGKNASSYKKTRASEILARVIRIANRPPYLSLQRITQTNEPEPFKLYFADYIEPRAQTLQQSIHAPKKPPTRLKVDVQALYTPHPLTTVIEPASVATTDPYVDVFEAMQAVNERVLDFRAFSFEKGRFVKLQVVERGGVHVSMEGTYVFLGVYRGDGAGGEESRVDSGMMMDESVSDRLNEAILGGSMEGLGVCGSYPVVESFESLVEKRGEGGGAVGVRGVAKKHCVVYFWVGRRASRVVEQTFRFHARSEIEDAVRDLYGCGSKIVHVEQGREPLELLAHWGNRSIVHSGSRKGILERLGRMTLVGGSEEDVSVEKSFLYQVRTDWRFKTTRAIQVFPNSSSKLVSRDCFYIHSMLSEPGVGFMWTGKNATREDERKAHAVCDRIFNFYAASDSVSGSHVLPGTRLGAETKDDSVPVVVASTSCYSGEDSVQEISGSCQLDPVVVVGSKRYRIVAEHLEPRAFWEAFPGGRQAYSTGPMPPTFSGEADGTISSAVPQNVPRLLVCSCNKGFFSIQEVVHYDQGDLDTSCCGLLDPGSHAPAFLWIGANASDVVIKLSRKAVQVWLETLAEGRSSWCGQLEGGVVVEWGVITVVEGHENDEFRSMFHGWRE</sequence>
<dbReference type="PANTHER" id="PTHR11977">
    <property type="entry name" value="VILLIN"/>
    <property type="match status" value="1"/>
</dbReference>
<dbReference type="OrthoDB" id="6375767at2759"/>
<feature type="domain" description="Gelsolin-like" evidence="3">
    <location>
        <begin position="540"/>
        <end position="599"/>
    </location>
</feature>
<dbReference type="STRING" id="246404.A0A507FIJ7"/>
<name>A0A507FIJ7_9FUNG</name>
<dbReference type="Pfam" id="PF00626">
    <property type="entry name" value="Gelsolin"/>
    <property type="match status" value="2"/>
</dbReference>
<keyword evidence="1" id="KW-0677">Repeat</keyword>
<dbReference type="EMBL" id="QEAP01000090">
    <property type="protein sequence ID" value="TPX75208.1"/>
    <property type="molecule type" value="Genomic_DNA"/>
</dbReference>
<dbReference type="GO" id="GO:0005737">
    <property type="term" value="C:cytoplasm"/>
    <property type="evidence" value="ECO:0007669"/>
    <property type="project" value="TreeGrafter"/>
</dbReference>
<dbReference type="GO" id="GO:0008154">
    <property type="term" value="P:actin polymerization or depolymerization"/>
    <property type="evidence" value="ECO:0007669"/>
    <property type="project" value="TreeGrafter"/>
</dbReference>
<feature type="region of interest" description="Disordered" evidence="2">
    <location>
        <begin position="197"/>
        <end position="223"/>
    </location>
</feature>
<dbReference type="Proteomes" id="UP000320333">
    <property type="component" value="Unassembled WGS sequence"/>
</dbReference>
<dbReference type="GO" id="GO:0005546">
    <property type="term" value="F:phosphatidylinositol-4,5-bisphosphate binding"/>
    <property type="evidence" value="ECO:0007669"/>
    <property type="project" value="TreeGrafter"/>
</dbReference>
<evidence type="ECO:0000256" key="2">
    <source>
        <dbReference type="SAM" id="MobiDB-lite"/>
    </source>
</evidence>
<dbReference type="InterPro" id="IPR007123">
    <property type="entry name" value="Gelsolin-like_dom"/>
</dbReference>
<feature type="compositionally biased region" description="Low complexity" evidence="2">
    <location>
        <begin position="18"/>
        <end position="29"/>
    </location>
</feature>
<feature type="domain" description="Gelsolin-like" evidence="3">
    <location>
        <begin position="663"/>
        <end position="728"/>
    </location>
</feature>
<dbReference type="GO" id="GO:0051014">
    <property type="term" value="P:actin filament severing"/>
    <property type="evidence" value="ECO:0007669"/>
    <property type="project" value="TreeGrafter"/>
</dbReference>
<dbReference type="Gene3D" id="3.40.20.10">
    <property type="entry name" value="Severin"/>
    <property type="match status" value="6"/>
</dbReference>
<dbReference type="InterPro" id="IPR007122">
    <property type="entry name" value="Villin/Gelsolin"/>
</dbReference>
<proteinExistence type="predicted"/>
<dbReference type="SUPFAM" id="SSF55753">
    <property type="entry name" value="Actin depolymerizing proteins"/>
    <property type="match status" value="6"/>
</dbReference>
<feature type="compositionally biased region" description="Polar residues" evidence="2">
    <location>
        <begin position="51"/>
        <end position="71"/>
    </location>
</feature>
<dbReference type="GO" id="GO:0005634">
    <property type="term" value="C:nucleus"/>
    <property type="evidence" value="ECO:0007669"/>
    <property type="project" value="TreeGrafter"/>
</dbReference>
<feature type="region of interest" description="Disordered" evidence="2">
    <location>
        <begin position="313"/>
        <end position="332"/>
    </location>
</feature>
<dbReference type="SMART" id="SM00262">
    <property type="entry name" value="GEL"/>
    <property type="match status" value="4"/>
</dbReference>